<sequence>MGKQNEQLDEKKLREAVKQAVRQPRLAFYSPVAAAILNYRKSVIPRYSISDEIAKIVESALRQKYPKLTAKAKKAFQQARREASAKQPGKAVQ</sequence>
<evidence type="ECO:0000256" key="1">
    <source>
        <dbReference type="SAM" id="MobiDB-lite"/>
    </source>
</evidence>
<protein>
    <submittedName>
        <fullName evidence="2">Uncharacterized protein</fullName>
    </submittedName>
</protein>
<accession>A0A7C5L7C6</accession>
<dbReference type="EMBL" id="DRWN01000031">
    <property type="protein sequence ID" value="HHK68385.1"/>
    <property type="molecule type" value="Genomic_DNA"/>
</dbReference>
<evidence type="ECO:0000313" key="2">
    <source>
        <dbReference type="EMBL" id="HHK68385.1"/>
    </source>
</evidence>
<feature type="region of interest" description="Disordered" evidence="1">
    <location>
        <begin position="72"/>
        <end position="93"/>
    </location>
</feature>
<comment type="caution">
    <text evidence="2">The sequence shown here is derived from an EMBL/GenBank/DDBJ whole genome shotgun (WGS) entry which is preliminary data.</text>
</comment>
<name>A0A7C5L7C6_CALS0</name>
<reference evidence="2" key="1">
    <citation type="journal article" date="2020" name="mSystems">
        <title>Genome- and Community-Level Interaction Insights into Carbon Utilization and Element Cycling Functions of Hydrothermarchaeota in Hydrothermal Sediment.</title>
        <authorList>
            <person name="Zhou Z."/>
            <person name="Liu Y."/>
            <person name="Xu W."/>
            <person name="Pan J."/>
            <person name="Luo Z.H."/>
            <person name="Li M."/>
        </authorList>
    </citation>
    <scope>NUCLEOTIDE SEQUENCE [LARGE SCALE GENOMIC DNA]</scope>
    <source>
        <strain evidence="2">SpSt-1056</strain>
    </source>
</reference>
<proteinExistence type="predicted"/>
<dbReference type="AlphaFoldDB" id="A0A7C5L7C6"/>
<organism evidence="2">
    <name type="scientific">Caldiarchaeum subterraneum</name>
    <dbReference type="NCBI Taxonomy" id="311458"/>
    <lineage>
        <taxon>Archaea</taxon>
        <taxon>Nitrososphaerota</taxon>
        <taxon>Candidatus Caldarchaeales</taxon>
        <taxon>Candidatus Caldarchaeaceae</taxon>
        <taxon>Candidatus Caldarchaeum</taxon>
    </lineage>
</organism>
<gene>
    <name evidence="2" type="ORF">ENM11_04430</name>
</gene>